<evidence type="ECO:0000313" key="7">
    <source>
        <dbReference type="Proteomes" id="UP000003748"/>
    </source>
</evidence>
<dbReference type="GO" id="GO:0016887">
    <property type="term" value="F:ATP hydrolysis activity"/>
    <property type="evidence" value="ECO:0007669"/>
    <property type="project" value="InterPro"/>
</dbReference>
<dbReference type="Pfam" id="PF00005">
    <property type="entry name" value="ABC_tran"/>
    <property type="match status" value="1"/>
</dbReference>
<dbReference type="SUPFAM" id="SSF52540">
    <property type="entry name" value="P-loop containing nucleoside triphosphate hydrolases"/>
    <property type="match status" value="1"/>
</dbReference>
<name>D4CV10_9FUSO</name>
<sequence length="239" mass="27093">MLVLNNINKSFKNIEVLKNISFIVKENKIFAFLGPNGVGKTTLIKIISGLISADSGTVLLNDKKISMDKISTMFDGSRNLYWNISVRENFYYFAALKGRFKKEVDYLLEKNKEIFQIDNLLDKKYGELSLGQKQIVAVINTLLSSPELACFDEPSNGLDIYYAEKLINIISSYAKNANNKIIISSHDINFLYKVVDDFIVINKGEIIGEFSKNNLSLEEVTAKYLELLEGKNEKVSKCF</sequence>
<dbReference type="AlphaFoldDB" id="D4CV10"/>
<evidence type="ECO:0000313" key="6">
    <source>
        <dbReference type="EMBL" id="EFE86810.1"/>
    </source>
</evidence>
<dbReference type="InterPro" id="IPR027417">
    <property type="entry name" value="P-loop_NTPase"/>
</dbReference>
<dbReference type="InterPro" id="IPR003439">
    <property type="entry name" value="ABC_transporter-like_ATP-bd"/>
</dbReference>
<dbReference type="HOGENOM" id="CLU_000604_1_2_0"/>
<evidence type="ECO:0000259" key="5">
    <source>
        <dbReference type="PROSITE" id="PS50893"/>
    </source>
</evidence>
<evidence type="ECO:0000256" key="4">
    <source>
        <dbReference type="ARBA" id="ARBA00022840"/>
    </source>
</evidence>
<protein>
    <submittedName>
        <fullName evidence="6">ABC transporter, ATP-binding protein</fullName>
    </submittedName>
</protein>
<dbReference type="eggNOG" id="COG1131">
    <property type="taxonomic scope" value="Bacteria"/>
</dbReference>
<dbReference type="STRING" id="546275.FUSPEROL_01252"/>
<dbReference type="SMART" id="SM00382">
    <property type="entry name" value="AAA"/>
    <property type="match status" value="1"/>
</dbReference>
<dbReference type="GeneID" id="78419496"/>
<comment type="caution">
    <text evidence="6">The sequence shown here is derived from an EMBL/GenBank/DDBJ whole genome shotgun (WGS) entry which is preliminary data.</text>
</comment>
<accession>D4CV10</accession>
<organism evidence="6 7">
    <name type="scientific">Fusobacterium periodonticum ATCC 33693</name>
    <dbReference type="NCBI Taxonomy" id="546275"/>
    <lineage>
        <taxon>Bacteria</taxon>
        <taxon>Fusobacteriati</taxon>
        <taxon>Fusobacteriota</taxon>
        <taxon>Fusobacteriia</taxon>
        <taxon>Fusobacteriales</taxon>
        <taxon>Fusobacteriaceae</taxon>
        <taxon>Fusobacterium</taxon>
    </lineage>
</organism>
<dbReference type="PROSITE" id="PS50893">
    <property type="entry name" value="ABC_TRANSPORTER_2"/>
    <property type="match status" value="1"/>
</dbReference>
<reference evidence="6 7" key="1">
    <citation type="submission" date="2010-02" db="EMBL/GenBank/DDBJ databases">
        <authorList>
            <person name="Weinstock G."/>
            <person name="Sodergren E."/>
            <person name="Clifton S."/>
            <person name="Fulton L."/>
            <person name="Fulton B."/>
            <person name="Courtney L."/>
            <person name="Fronick C."/>
            <person name="Harrison M."/>
            <person name="Strong C."/>
            <person name="Farmer C."/>
            <person name="Delahaunty K."/>
            <person name="Markovic C."/>
            <person name="Hall O."/>
            <person name="Minx P."/>
            <person name="Tomlinson C."/>
            <person name="Mitreva M."/>
            <person name="Nelson J."/>
            <person name="Hou S."/>
            <person name="Wollam A."/>
            <person name="Pepin K.H."/>
            <person name="Johnson M."/>
            <person name="Bhonagiri V."/>
            <person name="Zhang X."/>
            <person name="Suruliraj S."/>
            <person name="Warren W."/>
            <person name="Chinwalla A."/>
            <person name="Mardis E.R."/>
            <person name="Wilson R.K."/>
        </authorList>
    </citation>
    <scope>NUCLEOTIDE SEQUENCE [LARGE SCALE GENOMIC DNA]</scope>
    <source>
        <strain evidence="6 7">ATCC 33693</strain>
    </source>
</reference>
<evidence type="ECO:0000256" key="1">
    <source>
        <dbReference type="ARBA" id="ARBA00005417"/>
    </source>
</evidence>
<dbReference type="InterPro" id="IPR003593">
    <property type="entry name" value="AAA+_ATPase"/>
</dbReference>
<evidence type="ECO:0000256" key="3">
    <source>
        <dbReference type="ARBA" id="ARBA00022741"/>
    </source>
</evidence>
<feature type="domain" description="ABC transporter" evidence="5">
    <location>
        <begin position="2"/>
        <end position="228"/>
    </location>
</feature>
<keyword evidence="4 6" id="KW-0067">ATP-binding</keyword>
<comment type="similarity">
    <text evidence="1">Belongs to the ABC transporter superfamily.</text>
</comment>
<gene>
    <name evidence="6" type="ORF">FUSPEROL_01252</name>
</gene>
<dbReference type="EMBL" id="ACJY01000063">
    <property type="protein sequence ID" value="EFE86810.1"/>
    <property type="molecule type" value="Genomic_DNA"/>
</dbReference>
<dbReference type="PANTHER" id="PTHR42711:SF5">
    <property type="entry name" value="ABC TRANSPORTER ATP-BINDING PROTEIN NATA"/>
    <property type="match status" value="1"/>
</dbReference>
<dbReference type="Proteomes" id="UP000003748">
    <property type="component" value="Unassembled WGS sequence"/>
</dbReference>
<dbReference type="PANTHER" id="PTHR42711">
    <property type="entry name" value="ABC TRANSPORTER ATP-BINDING PROTEIN"/>
    <property type="match status" value="1"/>
</dbReference>
<proteinExistence type="inferred from homology"/>
<keyword evidence="3" id="KW-0547">Nucleotide-binding</keyword>
<dbReference type="OrthoDB" id="9804819at2"/>
<dbReference type="RefSeq" id="WP_005972954.1">
    <property type="nucleotide sequence ID" value="NZ_GG665896.1"/>
</dbReference>
<evidence type="ECO:0000256" key="2">
    <source>
        <dbReference type="ARBA" id="ARBA00022448"/>
    </source>
</evidence>
<dbReference type="InterPro" id="IPR050763">
    <property type="entry name" value="ABC_transporter_ATP-binding"/>
</dbReference>
<keyword evidence="2" id="KW-0813">Transport</keyword>
<dbReference type="GO" id="GO:0005524">
    <property type="term" value="F:ATP binding"/>
    <property type="evidence" value="ECO:0007669"/>
    <property type="project" value="UniProtKB-KW"/>
</dbReference>
<dbReference type="Gene3D" id="3.40.50.300">
    <property type="entry name" value="P-loop containing nucleotide triphosphate hydrolases"/>
    <property type="match status" value="1"/>
</dbReference>